<reference evidence="2" key="1">
    <citation type="journal article" date="2009" name="Science">
        <title>The B73 maize genome: complexity, diversity, and dynamics.</title>
        <authorList>
            <person name="Schnable P.S."/>
            <person name="Ware D."/>
            <person name="Fulton R.S."/>
            <person name="Stein J.C."/>
            <person name="Wei F."/>
            <person name="Pasternak S."/>
            <person name="Liang C."/>
            <person name="Zhang J."/>
            <person name="Fulton L."/>
            <person name="Graves T.A."/>
            <person name="Minx P."/>
            <person name="Reily A.D."/>
            <person name="Courtney L."/>
            <person name="Kruchowski S.S."/>
            <person name="Tomlinson C."/>
            <person name="Strong C."/>
            <person name="Delehaunty K."/>
            <person name="Fronick C."/>
            <person name="Courtney B."/>
            <person name="Rock S.M."/>
            <person name="Belter E."/>
            <person name="Du F."/>
            <person name="Kim K."/>
            <person name="Abbott R.M."/>
            <person name="Cotton M."/>
            <person name="Levy A."/>
            <person name="Marchetto P."/>
            <person name="Ochoa K."/>
            <person name="Jackson S.M."/>
            <person name="Gillam B."/>
            <person name="Chen W."/>
            <person name="Yan L."/>
            <person name="Higginbotham J."/>
            <person name="Cardenas M."/>
            <person name="Waligorski J."/>
            <person name="Applebaum E."/>
            <person name="Phelps L."/>
            <person name="Falcone J."/>
            <person name="Kanchi K."/>
            <person name="Thane T."/>
            <person name="Scimone A."/>
            <person name="Thane N."/>
            <person name="Henke J."/>
            <person name="Wang T."/>
            <person name="Ruppert J."/>
            <person name="Shah N."/>
            <person name="Rotter K."/>
            <person name="Hodges J."/>
            <person name="Ingenthron E."/>
            <person name="Cordes M."/>
            <person name="Kohlberg S."/>
            <person name="Sgro J."/>
            <person name="Delgado B."/>
            <person name="Mead K."/>
            <person name="Chinwalla A."/>
            <person name="Leonard S."/>
            <person name="Crouse K."/>
            <person name="Collura K."/>
            <person name="Kudrna D."/>
            <person name="Currie J."/>
            <person name="He R."/>
            <person name="Angelova A."/>
            <person name="Rajasekar S."/>
            <person name="Mueller T."/>
            <person name="Lomeli R."/>
            <person name="Scara G."/>
            <person name="Ko A."/>
            <person name="Delaney K."/>
            <person name="Wissotski M."/>
            <person name="Lopez G."/>
            <person name="Campos D."/>
            <person name="Braidotti M."/>
            <person name="Ashley E."/>
            <person name="Golser W."/>
            <person name="Kim H."/>
            <person name="Lee S."/>
            <person name="Lin J."/>
            <person name="Dujmic Z."/>
            <person name="Kim W."/>
            <person name="Talag J."/>
            <person name="Zuccolo A."/>
            <person name="Fan C."/>
            <person name="Sebastian A."/>
            <person name="Kramer M."/>
            <person name="Spiegel L."/>
            <person name="Nascimento L."/>
            <person name="Zutavern T."/>
            <person name="Miller B."/>
            <person name="Ambroise C."/>
            <person name="Muller S."/>
            <person name="Spooner W."/>
            <person name="Narechania A."/>
            <person name="Ren L."/>
            <person name="Wei S."/>
            <person name="Kumari S."/>
            <person name="Faga B."/>
            <person name="Levy M.J."/>
            <person name="McMahan L."/>
            <person name="Van Buren P."/>
            <person name="Vaughn M.W."/>
            <person name="Ying K."/>
            <person name="Yeh C.-T."/>
            <person name="Emrich S.J."/>
            <person name="Jia Y."/>
            <person name="Kalyanaraman A."/>
            <person name="Hsia A.-P."/>
            <person name="Barbazuk W.B."/>
            <person name="Baucom R.S."/>
            <person name="Brutnell T.P."/>
            <person name="Carpita N.C."/>
            <person name="Chaparro C."/>
            <person name="Chia J.-M."/>
            <person name="Deragon J.-M."/>
            <person name="Estill J.C."/>
            <person name="Fu Y."/>
            <person name="Jeddeloh J.A."/>
            <person name="Han Y."/>
            <person name="Lee H."/>
            <person name="Li P."/>
            <person name="Lisch D.R."/>
            <person name="Liu S."/>
            <person name="Liu Z."/>
            <person name="Nagel D.H."/>
            <person name="McCann M.C."/>
            <person name="SanMiguel P."/>
            <person name="Myers A.M."/>
            <person name="Nettleton D."/>
            <person name="Nguyen J."/>
            <person name="Penning B.W."/>
            <person name="Ponnala L."/>
            <person name="Schneider K.L."/>
            <person name="Schwartz D.C."/>
            <person name="Sharma A."/>
            <person name="Soderlund C."/>
            <person name="Springer N.M."/>
            <person name="Sun Q."/>
            <person name="Wang H."/>
            <person name="Waterman M."/>
            <person name="Westerman R."/>
            <person name="Wolfgruber T.K."/>
            <person name="Yang L."/>
            <person name="Yu Y."/>
            <person name="Zhang L."/>
            <person name="Zhou S."/>
            <person name="Zhu Q."/>
            <person name="Bennetzen J.L."/>
            <person name="Dawe R.K."/>
            <person name="Jiang J."/>
            <person name="Jiang N."/>
            <person name="Presting G.G."/>
            <person name="Wessler S.R."/>
            <person name="Aluru S."/>
            <person name="Martienssen R.A."/>
            <person name="Clifton S.W."/>
            <person name="McCombie W.R."/>
            <person name="Wing R.A."/>
            <person name="Wilson R.K."/>
        </authorList>
    </citation>
    <scope>NUCLEOTIDE SEQUENCE [LARGE SCALE GENOMIC DNA]</scope>
    <source>
        <strain evidence="2">cv. B73</strain>
    </source>
</reference>
<dbReference type="AlphaFoldDB" id="A0A804NRA8"/>
<dbReference type="InParanoid" id="A0A804NRA8"/>
<evidence type="ECO:0000313" key="1">
    <source>
        <dbReference type="EnsemblPlants" id="Zm00001eb180000_P001"/>
    </source>
</evidence>
<reference evidence="1" key="2">
    <citation type="submission" date="2019-07" db="EMBL/GenBank/DDBJ databases">
        <authorList>
            <person name="Seetharam A."/>
            <person name="Woodhouse M."/>
            <person name="Cannon E."/>
        </authorList>
    </citation>
    <scope>NUCLEOTIDE SEQUENCE [LARGE SCALE GENOMIC DNA]</scope>
    <source>
        <strain evidence="1">cv. B73</strain>
    </source>
</reference>
<dbReference type="Proteomes" id="UP000007305">
    <property type="component" value="Chromosome 4"/>
</dbReference>
<keyword evidence="2" id="KW-1185">Reference proteome</keyword>
<organism evidence="1 2">
    <name type="scientific">Zea mays</name>
    <name type="common">Maize</name>
    <dbReference type="NCBI Taxonomy" id="4577"/>
    <lineage>
        <taxon>Eukaryota</taxon>
        <taxon>Viridiplantae</taxon>
        <taxon>Streptophyta</taxon>
        <taxon>Embryophyta</taxon>
        <taxon>Tracheophyta</taxon>
        <taxon>Spermatophyta</taxon>
        <taxon>Magnoliopsida</taxon>
        <taxon>Liliopsida</taxon>
        <taxon>Poales</taxon>
        <taxon>Poaceae</taxon>
        <taxon>PACMAD clade</taxon>
        <taxon>Panicoideae</taxon>
        <taxon>Andropogonodae</taxon>
        <taxon>Andropogoneae</taxon>
        <taxon>Tripsacinae</taxon>
        <taxon>Zea</taxon>
    </lineage>
</organism>
<evidence type="ECO:0000313" key="2">
    <source>
        <dbReference type="Proteomes" id="UP000007305"/>
    </source>
</evidence>
<sequence>MPPVAAAPAAADQCGRHHAMILRRPGPSSNRITSLFHALALGSGGTLQGLDLLLEGGLLLVRGLQLVPEPCTPAHLLLMASLLRGEETLKALDLAVKRGGLALVGDSSLLGGGDLLRSAATRWTWIRGCYGRGLHLGVDLEVDVDVEEDVLSGEVGRRQRVRRVARCRWRCGVRHHRAIIGSSATSIARCGAGARYPLDSSQARLTVRWLNRSINRGHHHQRLIGFDADGGWSPSASSKVRFEAQAHDGATRLLLTR</sequence>
<protein>
    <submittedName>
        <fullName evidence="1">Uncharacterized protein</fullName>
    </submittedName>
</protein>
<name>A0A804NRA8_MAIZE</name>
<proteinExistence type="predicted"/>
<reference evidence="1" key="3">
    <citation type="submission" date="2021-05" db="UniProtKB">
        <authorList>
            <consortium name="EnsemblPlants"/>
        </authorList>
    </citation>
    <scope>IDENTIFICATION</scope>
    <source>
        <strain evidence="1">cv. B73</strain>
    </source>
</reference>
<dbReference type="Gramene" id="Zm00001eb180000_T001">
    <property type="protein sequence ID" value="Zm00001eb180000_P001"/>
    <property type="gene ID" value="Zm00001eb180000"/>
</dbReference>
<accession>A0A804NRA8</accession>
<dbReference type="EnsemblPlants" id="Zm00001eb180000_T001">
    <property type="protein sequence ID" value="Zm00001eb180000_P001"/>
    <property type="gene ID" value="Zm00001eb180000"/>
</dbReference>